<keyword evidence="12" id="KW-1185">Reference proteome</keyword>
<evidence type="ECO:0000256" key="2">
    <source>
        <dbReference type="ARBA" id="ARBA00022478"/>
    </source>
</evidence>
<sequence>MEIGLSVNQRNQLAITASMRQSMEILQLSSIDLQEHLHTLANDNPIMDILPPSKTVSAISRSSHKAYGSAVPGDWWLNLNMSSSPNLENIVTEQLNLSSLESRVCSFIVGCLDDNGYLTQTTEWIANYLNTELSLVKKIVTMIQGIDPAGLAASSLEECLLLQLPPADRKDSLISHLIQFELQPIANGKIKSLAKKYAVEPSAIQGAIDRIKDLNPKPGAMFGHDKPQYVIPDLFLRNHNGSFEIYLENDFLPRVRLNPHYSDLLLEKQQPKDVKHFLRKKRQEARWIMQCLDYRKSTLLKIAAAIFDKQTEFCKYGPSHIQPISMRIIAEELNIHDSTVSRAVNHKYIMTPWGFYELKHFFSSALKQTDGESVSALTAKERIKEIICSDDKRAPISDLKISEILQQEGIIISRRTITKYREQMNILSTAQRKRYEA</sequence>
<keyword evidence="6" id="KW-0731">Sigma factor</keyword>
<dbReference type="PIRSF" id="PIRSF000774">
    <property type="entry name" value="RpoN"/>
    <property type="match status" value="1"/>
</dbReference>
<dbReference type="Proteomes" id="UP000618579">
    <property type="component" value="Unassembled WGS sequence"/>
</dbReference>
<gene>
    <name evidence="11" type="primary">rpoN</name>
    <name evidence="11" type="ORF">GC097_33110</name>
</gene>
<comment type="similarity">
    <text evidence="1">Belongs to the sigma-54 factor family.</text>
</comment>
<dbReference type="Gene3D" id="1.10.10.1330">
    <property type="entry name" value="RNA polymerase sigma-54 factor, core-binding domain"/>
    <property type="match status" value="1"/>
</dbReference>
<keyword evidence="5" id="KW-0805">Transcription regulation</keyword>
<dbReference type="PRINTS" id="PR00045">
    <property type="entry name" value="SIGMA54FCT"/>
</dbReference>
<evidence type="ECO:0000256" key="5">
    <source>
        <dbReference type="ARBA" id="ARBA00023015"/>
    </source>
</evidence>
<evidence type="ECO:0000256" key="8">
    <source>
        <dbReference type="ARBA" id="ARBA00023163"/>
    </source>
</evidence>
<evidence type="ECO:0000256" key="1">
    <source>
        <dbReference type="ARBA" id="ARBA00008798"/>
    </source>
</evidence>
<evidence type="ECO:0000313" key="12">
    <source>
        <dbReference type="Proteomes" id="UP000618579"/>
    </source>
</evidence>
<dbReference type="InterPro" id="IPR007046">
    <property type="entry name" value="RNA_pol_sigma_54_core-bd"/>
</dbReference>
<dbReference type="Pfam" id="PF00309">
    <property type="entry name" value="Sigma54_AID"/>
    <property type="match status" value="1"/>
</dbReference>
<protein>
    <submittedName>
        <fullName evidence="11">RNA polymerase factor sigma-54</fullName>
    </submittedName>
</protein>
<keyword evidence="3" id="KW-0808">Transferase</keyword>
<keyword evidence="8" id="KW-0804">Transcription</keyword>
<dbReference type="PROSITE" id="PS00717">
    <property type="entry name" value="SIGMA54_1"/>
    <property type="match status" value="1"/>
</dbReference>
<dbReference type="Pfam" id="PF04963">
    <property type="entry name" value="Sigma54_CBD"/>
    <property type="match status" value="1"/>
</dbReference>
<dbReference type="Gene3D" id="1.10.10.60">
    <property type="entry name" value="Homeodomain-like"/>
    <property type="match status" value="1"/>
</dbReference>
<dbReference type="NCBIfam" id="TIGR02395">
    <property type="entry name" value="rpoN_sigma"/>
    <property type="match status" value="1"/>
</dbReference>
<dbReference type="RefSeq" id="WP_171687610.1">
    <property type="nucleotide sequence ID" value="NZ_WHNZ01000086.1"/>
</dbReference>
<dbReference type="PANTHER" id="PTHR32248:SF4">
    <property type="entry name" value="RNA POLYMERASE SIGMA-54 FACTOR"/>
    <property type="match status" value="1"/>
</dbReference>
<comment type="caution">
    <text evidence="11">The sequence shown here is derived from an EMBL/GenBank/DDBJ whole genome shotgun (WGS) entry which is preliminary data.</text>
</comment>
<evidence type="ECO:0000256" key="7">
    <source>
        <dbReference type="ARBA" id="ARBA00023125"/>
    </source>
</evidence>
<organism evidence="11 12">
    <name type="scientific">Paenibacillus planticolens</name>
    <dbReference type="NCBI Taxonomy" id="2654976"/>
    <lineage>
        <taxon>Bacteria</taxon>
        <taxon>Bacillati</taxon>
        <taxon>Bacillota</taxon>
        <taxon>Bacilli</taxon>
        <taxon>Bacillales</taxon>
        <taxon>Paenibacillaceae</taxon>
        <taxon>Paenibacillus</taxon>
    </lineage>
</organism>
<proteinExistence type="inferred from homology"/>
<keyword evidence="2" id="KW-0240">DNA-directed RNA polymerase</keyword>
<evidence type="ECO:0000313" key="11">
    <source>
        <dbReference type="EMBL" id="NOV04812.1"/>
    </source>
</evidence>
<dbReference type="PANTHER" id="PTHR32248">
    <property type="entry name" value="RNA POLYMERASE SIGMA-54 FACTOR"/>
    <property type="match status" value="1"/>
</dbReference>
<keyword evidence="7" id="KW-0238">DNA-binding</keyword>
<dbReference type="InterPro" id="IPR007634">
    <property type="entry name" value="RNA_pol_sigma_54_DNA-bd"/>
</dbReference>
<name>A0ABX1ZXP1_9BACL</name>
<reference evidence="11 12" key="1">
    <citation type="submission" date="2019-10" db="EMBL/GenBank/DDBJ databases">
        <title>Description of Paenibacillus pedi sp. nov.</title>
        <authorList>
            <person name="Carlier A."/>
            <person name="Qi S."/>
        </authorList>
    </citation>
    <scope>NUCLEOTIDE SEQUENCE [LARGE SCALE GENOMIC DNA]</scope>
    <source>
        <strain evidence="11 12">LMG 31457</strain>
    </source>
</reference>
<dbReference type="PROSITE" id="PS00718">
    <property type="entry name" value="SIGMA54_2"/>
    <property type="match status" value="1"/>
</dbReference>
<evidence type="ECO:0000256" key="6">
    <source>
        <dbReference type="ARBA" id="ARBA00023082"/>
    </source>
</evidence>
<evidence type="ECO:0000256" key="4">
    <source>
        <dbReference type="ARBA" id="ARBA00022695"/>
    </source>
</evidence>
<dbReference type="InterPro" id="IPR000394">
    <property type="entry name" value="RNA_pol_sigma_54"/>
</dbReference>
<evidence type="ECO:0000259" key="10">
    <source>
        <dbReference type="Pfam" id="PF04963"/>
    </source>
</evidence>
<keyword evidence="4" id="KW-0548">Nucleotidyltransferase</keyword>
<dbReference type="InterPro" id="IPR038709">
    <property type="entry name" value="RpoN_core-bd_sf"/>
</dbReference>
<feature type="domain" description="RNA polymerase sigma factor 54 core-binding" evidence="10">
    <location>
        <begin position="81"/>
        <end position="261"/>
    </location>
</feature>
<evidence type="ECO:0000256" key="3">
    <source>
        <dbReference type="ARBA" id="ARBA00022679"/>
    </source>
</evidence>
<evidence type="ECO:0000259" key="9">
    <source>
        <dbReference type="Pfam" id="PF04552"/>
    </source>
</evidence>
<dbReference type="PROSITE" id="PS50044">
    <property type="entry name" value="SIGMA54_3"/>
    <property type="match status" value="1"/>
</dbReference>
<dbReference type="EMBL" id="WHNZ01000086">
    <property type="protein sequence ID" value="NOV04812.1"/>
    <property type="molecule type" value="Genomic_DNA"/>
</dbReference>
<accession>A0ABX1ZXP1</accession>
<dbReference type="Pfam" id="PF04552">
    <property type="entry name" value="Sigma54_DBD"/>
    <property type="match status" value="1"/>
</dbReference>
<feature type="domain" description="RNA polymerase sigma factor 54 DNA-binding" evidence="9">
    <location>
        <begin position="276"/>
        <end position="434"/>
    </location>
</feature>